<dbReference type="PANTHER" id="PTHR23044">
    <property type="entry name" value="3'-5' EXONUCLEASE ERI1-RELATED"/>
    <property type="match status" value="1"/>
</dbReference>
<dbReference type="PANTHER" id="PTHR23044:SF61">
    <property type="entry name" value="3'-5' EXORIBONUCLEASE 1-RELATED"/>
    <property type="match status" value="1"/>
</dbReference>
<dbReference type="FunFam" id="3.30.420.10:FF:000034">
    <property type="entry name" value="3'-5' exoribonuclease 1"/>
    <property type="match status" value="1"/>
</dbReference>
<dbReference type="InterPro" id="IPR012337">
    <property type="entry name" value="RNaseH-like_sf"/>
</dbReference>
<reference evidence="6" key="1">
    <citation type="submission" date="2021-02" db="EMBL/GenBank/DDBJ databases">
        <authorList>
            <person name="Nowell W R."/>
        </authorList>
    </citation>
    <scope>NUCLEOTIDE SEQUENCE</scope>
</reference>
<feature type="region of interest" description="Disordered" evidence="4">
    <location>
        <begin position="244"/>
        <end position="265"/>
    </location>
</feature>
<dbReference type="CDD" id="cd06133">
    <property type="entry name" value="ERI-1_3'hExo_like"/>
    <property type="match status" value="1"/>
</dbReference>
<evidence type="ECO:0000259" key="5">
    <source>
        <dbReference type="SMART" id="SM00479"/>
    </source>
</evidence>
<accession>A0A815BUH5</accession>
<evidence type="ECO:0000313" key="6">
    <source>
        <dbReference type="EMBL" id="CAF1275287.1"/>
    </source>
</evidence>
<dbReference type="OrthoDB" id="448399at2759"/>
<keyword evidence="8" id="KW-1185">Reference proteome</keyword>
<dbReference type="GO" id="GO:0003676">
    <property type="term" value="F:nucleic acid binding"/>
    <property type="evidence" value="ECO:0007669"/>
    <property type="project" value="InterPro"/>
</dbReference>
<dbReference type="AlphaFoldDB" id="A0A815BUH5"/>
<organism evidence="6 8">
    <name type="scientific">Didymodactylos carnosus</name>
    <dbReference type="NCBI Taxonomy" id="1234261"/>
    <lineage>
        <taxon>Eukaryota</taxon>
        <taxon>Metazoa</taxon>
        <taxon>Spiralia</taxon>
        <taxon>Gnathifera</taxon>
        <taxon>Rotifera</taxon>
        <taxon>Eurotatoria</taxon>
        <taxon>Bdelloidea</taxon>
        <taxon>Philodinida</taxon>
        <taxon>Philodinidae</taxon>
        <taxon>Didymodactylos</taxon>
    </lineage>
</organism>
<name>A0A815BUH5_9BILA</name>
<dbReference type="SUPFAM" id="SSF53098">
    <property type="entry name" value="Ribonuclease H-like"/>
    <property type="match status" value="1"/>
</dbReference>
<dbReference type="Pfam" id="PF00929">
    <property type="entry name" value="RNase_T"/>
    <property type="match status" value="1"/>
</dbReference>
<dbReference type="Proteomes" id="UP000681722">
    <property type="component" value="Unassembled WGS sequence"/>
</dbReference>
<dbReference type="Gene3D" id="3.30.420.10">
    <property type="entry name" value="Ribonuclease H-like superfamily/Ribonuclease H"/>
    <property type="match status" value="1"/>
</dbReference>
<keyword evidence="2" id="KW-0378">Hydrolase</keyword>
<proteinExistence type="predicted"/>
<dbReference type="InterPro" id="IPR036397">
    <property type="entry name" value="RNaseH_sf"/>
</dbReference>
<dbReference type="InterPro" id="IPR051274">
    <property type="entry name" value="3-5_Exoribonuclease"/>
</dbReference>
<evidence type="ECO:0000256" key="1">
    <source>
        <dbReference type="ARBA" id="ARBA00022722"/>
    </source>
</evidence>
<dbReference type="EMBL" id="CAJOBC010025213">
    <property type="protein sequence ID" value="CAF4066083.1"/>
    <property type="molecule type" value="Genomic_DNA"/>
</dbReference>
<sequence>MFLIDFVFFGINRGDLRIRRFRLKHHFKSELTFGCENPFSMIEQPFQYIAALDFEATCEENGGKNYQNEIIEFPIVLIDVKQQAITDKFHSYCRPAIKPILSKFCTQLTGIRQHQVDNAPPFVEVLHNVETWLYERNLLSSMNEHKLAFATDGPWDFANFLQMQCRLSSIPYPPWAERWIDIRKEFSEFYPVKRAGINKMLNKLGLDFDGRPHSGIDDSINIARITLELLKDGCVLSFNDGIRGSGSKHAAETDEKAEVNQKDEENDLVVFED</sequence>
<dbReference type="InterPro" id="IPR013520">
    <property type="entry name" value="Ribonucl_H"/>
</dbReference>
<keyword evidence="1" id="KW-0540">Nuclease</keyword>
<dbReference type="Proteomes" id="UP000663829">
    <property type="component" value="Unassembled WGS sequence"/>
</dbReference>
<evidence type="ECO:0000256" key="2">
    <source>
        <dbReference type="ARBA" id="ARBA00022801"/>
    </source>
</evidence>
<dbReference type="GO" id="GO:0000175">
    <property type="term" value="F:3'-5'-RNA exonuclease activity"/>
    <property type="evidence" value="ECO:0007669"/>
    <property type="project" value="InterPro"/>
</dbReference>
<comment type="caution">
    <text evidence="6">The sequence shown here is derived from an EMBL/GenBank/DDBJ whole genome shotgun (WGS) entry which is preliminary data.</text>
</comment>
<evidence type="ECO:0000256" key="4">
    <source>
        <dbReference type="SAM" id="MobiDB-lite"/>
    </source>
</evidence>
<protein>
    <recommendedName>
        <fullName evidence="5">Exonuclease domain-containing protein</fullName>
    </recommendedName>
</protein>
<feature type="domain" description="Exonuclease" evidence="5">
    <location>
        <begin position="48"/>
        <end position="235"/>
    </location>
</feature>
<feature type="compositionally biased region" description="Basic and acidic residues" evidence="4">
    <location>
        <begin position="249"/>
        <end position="263"/>
    </location>
</feature>
<evidence type="ECO:0000313" key="7">
    <source>
        <dbReference type="EMBL" id="CAF4066083.1"/>
    </source>
</evidence>
<dbReference type="InterPro" id="IPR047201">
    <property type="entry name" value="ERI-1_3'hExo-like"/>
</dbReference>
<dbReference type="EMBL" id="CAJNOQ010011373">
    <property type="protein sequence ID" value="CAF1275287.1"/>
    <property type="molecule type" value="Genomic_DNA"/>
</dbReference>
<gene>
    <name evidence="6" type="ORF">GPM918_LOCUS27284</name>
    <name evidence="7" type="ORF">SRO942_LOCUS27580</name>
</gene>
<evidence type="ECO:0000256" key="3">
    <source>
        <dbReference type="ARBA" id="ARBA00022839"/>
    </source>
</evidence>
<evidence type="ECO:0000313" key="8">
    <source>
        <dbReference type="Proteomes" id="UP000663829"/>
    </source>
</evidence>
<dbReference type="SMART" id="SM00479">
    <property type="entry name" value="EXOIII"/>
    <property type="match status" value="1"/>
</dbReference>
<keyword evidence="3" id="KW-0269">Exonuclease</keyword>